<organism evidence="1 2">
    <name type="scientific">Subsaximicrobium wynnwilliamsii</name>
    <dbReference type="NCBI Taxonomy" id="291179"/>
    <lineage>
        <taxon>Bacteria</taxon>
        <taxon>Pseudomonadati</taxon>
        <taxon>Bacteroidota</taxon>
        <taxon>Flavobacteriia</taxon>
        <taxon>Flavobacteriales</taxon>
        <taxon>Flavobacteriaceae</taxon>
        <taxon>Subsaximicrobium</taxon>
    </lineage>
</organism>
<accession>A0A5C6ZQF1</accession>
<name>A0A5C6ZQF1_9FLAO</name>
<protein>
    <submittedName>
        <fullName evidence="1">Outer membrane beta-barrel protein</fullName>
    </submittedName>
</protein>
<keyword evidence="2" id="KW-1185">Reference proteome</keyword>
<reference evidence="1 2" key="1">
    <citation type="submission" date="2019-08" db="EMBL/GenBank/DDBJ databases">
        <title>Genomes of Subsaximicrobium wynnwilliamsii strains.</title>
        <authorList>
            <person name="Bowman J.P."/>
        </authorList>
    </citation>
    <scope>NUCLEOTIDE SEQUENCE [LARGE SCALE GENOMIC DNA]</scope>
    <source>
        <strain evidence="1 2">2-80-2</strain>
    </source>
</reference>
<dbReference type="Proteomes" id="UP000321578">
    <property type="component" value="Unassembled WGS sequence"/>
</dbReference>
<dbReference type="SUPFAM" id="SSF56925">
    <property type="entry name" value="OMPA-like"/>
    <property type="match status" value="1"/>
</dbReference>
<comment type="caution">
    <text evidence="1">The sequence shown here is derived from an EMBL/GenBank/DDBJ whole genome shotgun (WGS) entry which is preliminary data.</text>
</comment>
<dbReference type="AlphaFoldDB" id="A0A5C6ZQF1"/>
<sequence>MASFVMNILKLFIMKKLILVAVVAVFGLANVNAQNFNAGISAGLPIGDFSDLYSFSVIVDVNYLWEVSEQFDAGVTVGYSHSFGKDEDLNLDLGDFGSFDIETEDFGYIPIGAAGRFNASEDFTIGLDLGYAIAVSPSGSDGGFYYAPKVQYGITQSLDIVAAYRGVSLDGGSFDIVSLGIEFGL</sequence>
<dbReference type="EMBL" id="VORO01000001">
    <property type="protein sequence ID" value="TXD91153.1"/>
    <property type="molecule type" value="Genomic_DNA"/>
</dbReference>
<evidence type="ECO:0000313" key="2">
    <source>
        <dbReference type="Proteomes" id="UP000321578"/>
    </source>
</evidence>
<gene>
    <name evidence="1" type="ORF">ESY86_00760</name>
</gene>
<dbReference type="OrthoDB" id="1492374at2"/>
<dbReference type="InterPro" id="IPR011250">
    <property type="entry name" value="OMP/PagP_B-barrel"/>
</dbReference>
<evidence type="ECO:0000313" key="1">
    <source>
        <dbReference type="EMBL" id="TXD91153.1"/>
    </source>
</evidence>
<proteinExistence type="predicted"/>